<feature type="compositionally biased region" description="Polar residues" evidence="5">
    <location>
        <begin position="1"/>
        <end position="15"/>
    </location>
</feature>
<proteinExistence type="predicted"/>
<dbReference type="Gene3D" id="1.10.357.10">
    <property type="entry name" value="Tetracycline Repressor, domain 2"/>
    <property type="match status" value="1"/>
</dbReference>
<keyword evidence="3" id="KW-0804">Transcription</keyword>
<accession>A0A2S9XFW0</accession>
<dbReference type="PROSITE" id="PS50977">
    <property type="entry name" value="HTH_TETR_2"/>
    <property type="match status" value="1"/>
</dbReference>
<dbReference type="InterPro" id="IPR001647">
    <property type="entry name" value="HTH_TetR"/>
</dbReference>
<dbReference type="PANTHER" id="PTHR30055:SF238">
    <property type="entry name" value="MYCOFACTOCIN BIOSYNTHESIS TRANSCRIPTIONAL REGULATOR MFTR-RELATED"/>
    <property type="match status" value="1"/>
</dbReference>
<evidence type="ECO:0000256" key="5">
    <source>
        <dbReference type="SAM" id="MobiDB-lite"/>
    </source>
</evidence>
<dbReference type="OrthoDB" id="8535430at2"/>
<dbReference type="InterPro" id="IPR050109">
    <property type="entry name" value="HTH-type_TetR-like_transc_reg"/>
</dbReference>
<dbReference type="InterPro" id="IPR041347">
    <property type="entry name" value="MftR_C"/>
</dbReference>
<comment type="caution">
    <text evidence="7">The sequence shown here is derived from an EMBL/GenBank/DDBJ whole genome shotgun (WGS) entry which is preliminary data.</text>
</comment>
<feature type="compositionally biased region" description="Basic and acidic residues" evidence="5">
    <location>
        <begin position="17"/>
        <end position="30"/>
    </location>
</feature>
<sequence length="248" mass="28332">MPDAPFSSNQVSPNVDVNRESTHQLADRQLADRAPAAQKLSIVALRERKKDQTREALARAAFTLFQTKGYEGTTVAEIAREADVSRRTFFRYYATKDALLFVDNSDHLKRFRELLSAREPTDDGFSHVRRACLALAEEYMRDRDRILARARIIESSPVLSKQERQQDMLWEQAIATALLAVRRQPTPITERRARMLAGATFGAMRATMAEWHELDGRADLPRLMREALDLFRPRGLDQELPRPAVPTN</sequence>
<evidence type="ECO:0000256" key="2">
    <source>
        <dbReference type="ARBA" id="ARBA00023125"/>
    </source>
</evidence>
<feature type="DNA-binding region" description="H-T-H motif" evidence="4">
    <location>
        <begin position="74"/>
        <end position="93"/>
    </location>
</feature>
<evidence type="ECO:0000313" key="7">
    <source>
        <dbReference type="EMBL" id="PRP91754.1"/>
    </source>
</evidence>
<feature type="domain" description="HTH tetR-type" evidence="6">
    <location>
        <begin position="51"/>
        <end position="111"/>
    </location>
</feature>
<dbReference type="PANTHER" id="PTHR30055">
    <property type="entry name" value="HTH-TYPE TRANSCRIPTIONAL REGULATOR RUTR"/>
    <property type="match status" value="1"/>
</dbReference>
<gene>
    <name evidence="7" type="ORF">ENSA5_53350</name>
</gene>
<keyword evidence="2 4" id="KW-0238">DNA-binding</keyword>
<keyword evidence="8" id="KW-1185">Reference proteome</keyword>
<dbReference type="Pfam" id="PF00440">
    <property type="entry name" value="TetR_N"/>
    <property type="match status" value="1"/>
</dbReference>
<dbReference type="GO" id="GO:0003700">
    <property type="term" value="F:DNA-binding transcription factor activity"/>
    <property type="evidence" value="ECO:0007669"/>
    <property type="project" value="TreeGrafter"/>
</dbReference>
<evidence type="ECO:0000256" key="4">
    <source>
        <dbReference type="PROSITE-ProRule" id="PRU00335"/>
    </source>
</evidence>
<protein>
    <submittedName>
        <fullName evidence="7">Bacterial regulatory protein, tetR family</fullName>
    </submittedName>
</protein>
<dbReference type="GO" id="GO:0000976">
    <property type="term" value="F:transcription cis-regulatory region binding"/>
    <property type="evidence" value="ECO:0007669"/>
    <property type="project" value="TreeGrafter"/>
</dbReference>
<organism evidence="7 8">
    <name type="scientific">Enhygromyxa salina</name>
    <dbReference type="NCBI Taxonomy" id="215803"/>
    <lineage>
        <taxon>Bacteria</taxon>
        <taxon>Pseudomonadati</taxon>
        <taxon>Myxococcota</taxon>
        <taxon>Polyangia</taxon>
        <taxon>Nannocystales</taxon>
        <taxon>Nannocystaceae</taxon>
        <taxon>Enhygromyxa</taxon>
    </lineage>
</organism>
<keyword evidence="1" id="KW-0805">Transcription regulation</keyword>
<name>A0A2S9XFW0_9BACT</name>
<dbReference type="Pfam" id="PF17754">
    <property type="entry name" value="TetR_C_14"/>
    <property type="match status" value="1"/>
</dbReference>
<reference evidence="7 8" key="1">
    <citation type="submission" date="2018-03" db="EMBL/GenBank/DDBJ databases">
        <title>Draft Genome Sequences of the Obligatory Marine Myxobacteria Enhygromyxa salina SWB005.</title>
        <authorList>
            <person name="Poehlein A."/>
            <person name="Moghaddam J.A."/>
            <person name="Harms H."/>
            <person name="Alanjari M."/>
            <person name="Koenig G.M."/>
            <person name="Daniel R."/>
            <person name="Schaeberle T.F."/>
        </authorList>
    </citation>
    <scope>NUCLEOTIDE SEQUENCE [LARGE SCALE GENOMIC DNA]</scope>
    <source>
        <strain evidence="7 8">SWB005</strain>
    </source>
</reference>
<feature type="region of interest" description="Disordered" evidence="5">
    <location>
        <begin position="1"/>
        <end position="30"/>
    </location>
</feature>
<evidence type="ECO:0000256" key="1">
    <source>
        <dbReference type="ARBA" id="ARBA00023015"/>
    </source>
</evidence>
<dbReference type="InterPro" id="IPR009057">
    <property type="entry name" value="Homeodomain-like_sf"/>
</dbReference>
<dbReference type="EMBL" id="PVNK01000232">
    <property type="protein sequence ID" value="PRP91754.1"/>
    <property type="molecule type" value="Genomic_DNA"/>
</dbReference>
<dbReference type="Proteomes" id="UP000237968">
    <property type="component" value="Unassembled WGS sequence"/>
</dbReference>
<dbReference type="PRINTS" id="PR00455">
    <property type="entry name" value="HTHTETR"/>
</dbReference>
<dbReference type="SUPFAM" id="SSF46689">
    <property type="entry name" value="Homeodomain-like"/>
    <property type="match status" value="1"/>
</dbReference>
<dbReference type="AlphaFoldDB" id="A0A2S9XFW0"/>
<evidence type="ECO:0000256" key="3">
    <source>
        <dbReference type="ARBA" id="ARBA00023163"/>
    </source>
</evidence>
<evidence type="ECO:0000313" key="8">
    <source>
        <dbReference type="Proteomes" id="UP000237968"/>
    </source>
</evidence>
<dbReference type="Gene3D" id="1.10.10.60">
    <property type="entry name" value="Homeodomain-like"/>
    <property type="match status" value="1"/>
</dbReference>
<evidence type="ECO:0000259" key="6">
    <source>
        <dbReference type="PROSITE" id="PS50977"/>
    </source>
</evidence>